<evidence type="ECO:0000313" key="3">
    <source>
        <dbReference type="Proteomes" id="UP000821837"/>
    </source>
</evidence>
<evidence type="ECO:0000313" key="2">
    <source>
        <dbReference type="EMBL" id="KAH7947109.1"/>
    </source>
</evidence>
<proteinExistence type="predicted"/>
<dbReference type="Pfam" id="PF00078">
    <property type="entry name" value="RVT_1"/>
    <property type="match status" value="1"/>
</dbReference>
<reference evidence="2" key="2">
    <citation type="submission" date="2021-09" db="EMBL/GenBank/DDBJ databases">
        <authorList>
            <person name="Jia N."/>
            <person name="Wang J."/>
            <person name="Shi W."/>
            <person name="Du L."/>
            <person name="Sun Y."/>
            <person name="Zhan W."/>
            <person name="Jiang J."/>
            <person name="Wang Q."/>
            <person name="Zhang B."/>
            <person name="Ji P."/>
            <person name="Sakyi L.B."/>
            <person name="Cui X."/>
            <person name="Yuan T."/>
            <person name="Jiang B."/>
            <person name="Yang W."/>
            <person name="Lam T.T.-Y."/>
            <person name="Chang Q."/>
            <person name="Ding S."/>
            <person name="Wang X."/>
            <person name="Zhu J."/>
            <person name="Ruan X."/>
            <person name="Zhao L."/>
            <person name="Wei J."/>
            <person name="Que T."/>
            <person name="Du C."/>
            <person name="Cheng J."/>
            <person name="Dai P."/>
            <person name="Han X."/>
            <person name="Huang E."/>
            <person name="Gao Y."/>
            <person name="Liu J."/>
            <person name="Shao H."/>
            <person name="Ye R."/>
            <person name="Li L."/>
            <person name="Wei W."/>
            <person name="Wang X."/>
            <person name="Wang C."/>
            <person name="Huo Q."/>
            <person name="Li W."/>
            <person name="Guo W."/>
            <person name="Chen H."/>
            <person name="Chen S."/>
            <person name="Zhou L."/>
            <person name="Zhou L."/>
            <person name="Ni X."/>
            <person name="Tian J."/>
            <person name="Zhou Y."/>
            <person name="Sheng Y."/>
            <person name="Liu T."/>
            <person name="Pan Y."/>
            <person name="Xia L."/>
            <person name="Li J."/>
            <person name="Zhao F."/>
            <person name="Cao W."/>
        </authorList>
    </citation>
    <scope>NUCLEOTIDE SEQUENCE</scope>
    <source>
        <strain evidence="2">Rsan-2018</strain>
        <tissue evidence="2">Larvae</tissue>
    </source>
</reference>
<dbReference type="AlphaFoldDB" id="A0A9D4PLX3"/>
<gene>
    <name evidence="2" type="ORF">HPB52_007540</name>
</gene>
<sequence length="405" mass="44556">MLREHISYGLQHTPKAILAVVLAKAFDTVKHEHIPREISYMNLGENLNNYTKAFLANTTATIRIGQQCGEPERLGNVHTLQGSVLSPLIFNVAMHRLPEKLDQIPSYTVKAFGFILSAKAGHNTEALKRLEKSTNDFARGIGRIANKRAGLLEDNILKPYHAFLVSHIACAFPFLKLTKVEIKKVDAMLRKGLKTTLGLPNSTSNEKLEQLGLLNTAEEIFEAQKTAQITRLPTTQAGHLILRDAGIRPIFQPDEKTKLTNDVRKHTKVEQIPRNVHPTLNEVRRKDRARALINKAKKHNTHALLVDAARYHGGQAFAVAVVDITGKLLNAATVKTWHAHEAEEMVIAQALQSRRAHYKIHTDSKTATRAFTAGLPSAASAILGGASRLTWGPNGSGSASSGYSE</sequence>
<dbReference type="EMBL" id="JABSTV010001252">
    <property type="protein sequence ID" value="KAH7947109.1"/>
    <property type="molecule type" value="Genomic_DNA"/>
</dbReference>
<accession>A0A9D4PLX3</accession>
<organism evidence="2 3">
    <name type="scientific">Rhipicephalus sanguineus</name>
    <name type="common">Brown dog tick</name>
    <name type="synonym">Ixodes sanguineus</name>
    <dbReference type="NCBI Taxonomy" id="34632"/>
    <lineage>
        <taxon>Eukaryota</taxon>
        <taxon>Metazoa</taxon>
        <taxon>Ecdysozoa</taxon>
        <taxon>Arthropoda</taxon>
        <taxon>Chelicerata</taxon>
        <taxon>Arachnida</taxon>
        <taxon>Acari</taxon>
        <taxon>Parasitiformes</taxon>
        <taxon>Ixodida</taxon>
        <taxon>Ixodoidea</taxon>
        <taxon>Ixodidae</taxon>
        <taxon>Rhipicephalinae</taxon>
        <taxon>Rhipicephalus</taxon>
        <taxon>Rhipicephalus</taxon>
    </lineage>
</organism>
<dbReference type="Proteomes" id="UP000821837">
    <property type="component" value="Chromosome 6"/>
</dbReference>
<keyword evidence="3" id="KW-1185">Reference proteome</keyword>
<reference evidence="2" key="1">
    <citation type="journal article" date="2020" name="Cell">
        <title>Large-Scale Comparative Analyses of Tick Genomes Elucidate Their Genetic Diversity and Vector Capacities.</title>
        <authorList>
            <consortium name="Tick Genome and Microbiome Consortium (TIGMIC)"/>
            <person name="Jia N."/>
            <person name="Wang J."/>
            <person name="Shi W."/>
            <person name="Du L."/>
            <person name="Sun Y."/>
            <person name="Zhan W."/>
            <person name="Jiang J.F."/>
            <person name="Wang Q."/>
            <person name="Zhang B."/>
            <person name="Ji P."/>
            <person name="Bell-Sakyi L."/>
            <person name="Cui X.M."/>
            <person name="Yuan T.T."/>
            <person name="Jiang B.G."/>
            <person name="Yang W.F."/>
            <person name="Lam T.T."/>
            <person name="Chang Q.C."/>
            <person name="Ding S.J."/>
            <person name="Wang X.J."/>
            <person name="Zhu J.G."/>
            <person name="Ruan X.D."/>
            <person name="Zhao L."/>
            <person name="Wei J.T."/>
            <person name="Ye R.Z."/>
            <person name="Que T.C."/>
            <person name="Du C.H."/>
            <person name="Zhou Y.H."/>
            <person name="Cheng J.X."/>
            <person name="Dai P.F."/>
            <person name="Guo W.B."/>
            <person name="Han X.H."/>
            <person name="Huang E.J."/>
            <person name="Li L.F."/>
            <person name="Wei W."/>
            <person name="Gao Y.C."/>
            <person name="Liu J.Z."/>
            <person name="Shao H.Z."/>
            <person name="Wang X."/>
            <person name="Wang C.C."/>
            <person name="Yang T.C."/>
            <person name="Huo Q.B."/>
            <person name="Li W."/>
            <person name="Chen H.Y."/>
            <person name="Chen S.E."/>
            <person name="Zhou L.G."/>
            <person name="Ni X.B."/>
            <person name="Tian J.H."/>
            <person name="Sheng Y."/>
            <person name="Liu T."/>
            <person name="Pan Y.S."/>
            <person name="Xia L.Y."/>
            <person name="Li J."/>
            <person name="Zhao F."/>
            <person name="Cao W.C."/>
        </authorList>
    </citation>
    <scope>NUCLEOTIDE SEQUENCE</scope>
    <source>
        <strain evidence="2">Rsan-2018</strain>
    </source>
</reference>
<feature type="domain" description="Reverse transcriptase" evidence="1">
    <location>
        <begin position="13"/>
        <end position="103"/>
    </location>
</feature>
<comment type="caution">
    <text evidence="2">The sequence shown here is derived from an EMBL/GenBank/DDBJ whole genome shotgun (WGS) entry which is preliminary data.</text>
</comment>
<evidence type="ECO:0000259" key="1">
    <source>
        <dbReference type="Pfam" id="PF00078"/>
    </source>
</evidence>
<name>A0A9D4PLX3_RHISA</name>
<protein>
    <recommendedName>
        <fullName evidence="1">Reverse transcriptase domain-containing protein</fullName>
    </recommendedName>
</protein>
<dbReference type="VEuPathDB" id="VectorBase:RSAN_038148"/>
<dbReference type="InterPro" id="IPR000477">
    <property type="entry name" value="RT_dom"/>
</dbReference>